<proteinExistence type="predicted"/>
<reference evidence="1" key="1">
    <citation type="submission" date="2023-04" db="EMBL/GenBank/DDBJ databases">
        <title>Draft Genome sequencing of Naganishia species isolated from polar environments using Oxford Nanopore Technology.</title>
        <authorList>
            <person name="Leo P."/>
            <person name="Venkateswaran K."/>
        </authorList>
    </citation>
    <scope>NUCLEOTIDE SEQUENCE</scope>
    <source>
        <strain evidence="1">MNA-CCFEE 5262</strain>
    </source>
</reference>
<name>A0ACC2W9B5_9TREE</name>
<organism evidence="1 2">
    <name type="scientific">Naganishia adeliensis</name>
    <dbReference type="NCBI Taxonomy" id="92952"/>
    <lineage>
        <taxon>Eukaryota</taxon>
        <taxon>Fungi</taxon>
        <taxon>Dikarya</taxon>
        <taxon>Basidiomycota</taxon>
        <taxon>Agaricomycotina</taxon>
        <taxon>Tremellomycetes</taxon>
        <taxon>Filobasidiales</taxon>
        <taxon>Filobasidiaceae</taxon>
        <taxon>Naganishia</taxon>
    </lineage>
</organism>
<accession>A0ACC2W9B5</accession>
<dbReference type="EMBL" id="JASBWS010000034">
    <property type="protein sequence ID" value="KAJ9108043.1"/>
    <property type="molecule type" value="Genomic_DNA"/>
</dbReference>
<evidence type="ECO:0000313" key="1">
    <source>
        <dbReference type="EMBL" id="KAJ9108043.1"/>
    </source>
</evidence>
<comment type="caution">
    <text evidence="1">The sequence shown here is derived from an EMBL/GenBank/DDBJ whole genome shotgun (WGS) entry which is preliminary data.</text>
</comment>
<gene>
    <name evidence="1" type="ORF">QFC20_003612</name>
</gene>
<sequence length="335" mass="36588">MLFLCTLLPWFTAGLFIGAPLSYLHKHYLGPVHAVGPRATPPQFATIHQETVPEYRAREEAVLSSGDVLARTEPLEFEIIVVDFVNSSATLEYDPSETHTSDNGISFSAEWPLAHQNTTTITPMPLGEMSTPGSDSVLNEEHGSMQVTEVAETRSTATIDGPLHDRIDSLARPSPERVSPAETTTPDEQTEVNTTESLRKATTLRDIPIPADGCPAVVDTRSEALSVNVTLDDELPSPLPTLPVSTRYQAFRHWSDSSIILNFLVHLVTYFAAVDLLFLLTEANLALYAMIVENAFHAAQQDVLPLSEKQEEALLAQIMAANAQQFQMIAALGLA</sequence>
<evidence type="ECO:0000313" key="2">
    <source>
        <dbReference type="Proteomes" id="UP001230649"/>
    </source>
</evidence>
<keyword evidence="2" id="KW-1185">Reference proteome</keyword>
<protein>
    <submittedName>
        <fullName evidence="1">Uncharacterized protein</fullName>
    </submittedName>
</protein>
<dbReference type="Proteomes" id="UP001230649">
    <property type="component" value="Unassembled WGS sequence"/>
</dbReference>